<protein>
    <recommendedName>
        <fullName evidence="1">Transcription regulator PadR N-terminal domain-containing protein</fullName>
    </recommendedName>
</protein>
<dbReference type="Pfam" id="PF03551">
    <property type="entry name" value="PadR"/>
    <property type="match status" value="1"/>
</dbReference>
<sequence>MLAALWGFGRRRRRLRFWVLYTLKHSPSTGAEIMDEVERMSFGLWRPSPGSIYPLLEQLSKEGVIRKRDDGKYELTEKGREEVESFLNPVFPPFSLQAPRSVDGVLDEISAYVSYLEDLARTKSDSLKPYSSRIKELAERLSKL</sequence>
<organism evidence="2 3">
    <name type="scientific">Candidatus Marsarchaeota G1 archaeon BE_D</name>
    <dbReference type="NCBI Taxonomy" id="1978156"/>
    <lineage>
        <taxon>Archaea</taxon>
        <taxon>Candidatus Marsarchaeota</taxon>
        <taxon>Candidatus Marsarchaeota group 1</taxon>
    </lineage>
</organism>
<gene>
    <name evidence="2" type="ORF">B9Q02_06830</name>
</gene>
<dbReference type="PANTHER" id="PTHR43252:SF5">
    <property type="entry name" value="TRANSCRIPTIONAL REGULATOR, PADR-LIKE FAMILY"/>
    <property type="match status" value="1"/>
</dbReference>
<reference evidence="2 3" key="1">
    <citation type="submission" date="2017-04" db="EMBL/GenBank/DDBJ databases">
        <title>Novel microbial lineages endemic to geothermal iron-oxide mats fill important gaps in the evolutionary history of Archaea.</title>
        <authorList>
            <person name="Jay Z.J."/>
            <person name="Beam J.P."/>
            <person name="Dlakic M."/>
            <person name="Rusch D.B."/>
            <person name="Kozubal M.A."/>
            <person name="Inskeep W.P."/>
        </authorList>
    </citation>
    <scope>NUCLEOTIDE SEQUENCE [LARGE SCALE GENOMIC DNA]</scope>
    <source>
        <strain evidence="2">BE_D</strain>
    </source>
</reference>
<accession>A0A2R6AG14</accession>
<proteinExistence type="predicted"/>
<dbReference type="InterPro" id="IPR005149">
    <property type="entry name" value="Tscrpt_reg_PadR_N"/>
</dbReference>
<comment type="caution">
    <text evidence="2">The sequence shown here is derived from an EMBL/GenBank/DDBJ whole genome shotgun (WGS) entry which is preliminary data.</text>
</comment>
<dbReference type="SUPFAM" id="SSF46785">
    <property type="entry name" value="Winged helix' DNA-binding domain"/>
    <property type="match status" value="1"/>
</dbReference>
<feature type="domain" description="Transcription regulator PadR N-terminal" evidence="1">
    <location>
        <begin position="19"/>
        <end position="84"/>
    </location>
</feature>
<name>A0A2R6AG14_9ARCH</name>
<dbReference type="Proteomes" id="UP000240569">
    <property type="component" value="Unassembled WGS sequence"/>
</dbReference>
<dbReference type="EMBL" id="NEXD01000036">
    <property type="protein sequence ID" value="PSN85316.1"/>
    <property type="molecule type" value="Genomic_DNA"/>
</dbReference>
<evidence type="ECO:0000259" key="1">
    <source>
        <dbReference type="Pfam" id="PF03551"/>
    </source>
</evidence>
<dbReference type="InterPro" id="IPR036388">
    <property type="entry name" value="WH-like_DNA-bd_sf"/>
</dbReference>
<dbReference type="PANTHER" id="PTHR43252">
    <property type="entry name" value="TRANSCRIPTIONAL REGULATOR YQJI"/>
    <property type="match status" value="1"/>
</dbReference>
<dbReference type="AlphaFoldDB" id="A0A2R6AG14"/>
<dbReference type="InterPro" id="IPR036390">
    <property type="entry name" value="WH_DNA-bd_sf"/>
</dbReference>
<evidence type="ECO:0000313" key="2">
    <source>
        <dbReference type="EMBL" id="PSN85316.1"/>
    </source>
</evidence>
<dbReference type="Gene3D" id="1.10.10.10">
    <property type="entry name" value="Winged helix-like DNA-binding domain superfamily/Winged helix DNA-binding domain"/>
    <property type="match status" value="1"/>
</dbReference>
<evidence type="ECO:0000313" key="3">
    <source>
        <dbReference type="Proteomes" id="UP000240569"/>
    </source>
</evidence>